<evidence type="ECO:0000256" key="6">
    <source>
        <dbReference type="ARBA" id="ARBA00022990"/>
    </source>
</evidence>
<dbReference type="PANTHER" id="PTHR45686:SF4">
    <property type="entry name" value="ADP-RIBOSYLATION FACTOR GTPASE ACTIVATING PROTEIN 3, ISOFORM H"/>
    <property type="match status" value="1"/>
</dbReference>
<evidence type="ECO:0000256" key="8">
    <source>
        <dbReference type="SAM" id="MobiDB-lite"/>
    </source>
</evidence>
<dbReference type="InterPro" id="IPR038508">
    <property type="entry name" value="ArfGAP_dom_sf"/>
</dbReference>
<dbReference type="GO" id="GO:0048205">
    <property type="term" value="P:COPI coating of Golgi vesicle"/>
    <property type="evidence" value="ECO:0007669"/>
    <property type="project" value="TreeGrafter"/>
</dbReference>
<dbReference type="AlphaFoldDB" id="A0A8T0GQZ4"/>
<dbReference type="SUPFAM" id="SSF57863">
    <property type="entry name" value="ArfGap/RecO-like zinc finger"/>
    <property type="match status" value="1"/>
</dbReference>
<feature type="domain" description="Arf-GAP" evidence="9">
    <location>
        <begin position="10"/>
        <end position="115"/>
    </location>
</feature>
<evidence type="ECO:0000313" key="11">
    <source>
        <dbReference type="Proteomes" id="UP000822688"/>
    </source>
</evidence>
<dbReference type="CDD" id="cd08831">
    <property type="entry name" value="ArfGap_ArfGap2_3_like"/>
    <property type="match status" value="1"/>
</dbReference>
<keyword evidence="3" id="KW-0479">Metal-binding</keyword>
<evidence type="ECO:0000256" key="7">
    <source>
        <dbReference type="PROSITE-ProRule" id="PRU00288"/>
    </source>
</evidence>
<feature type="compositionally biased region" description="Basic and acidic residues" evidence="8">
    <location>
        <begin position="305"/>
        <end position="314"/>
    </location>
</feature>
<dbReference type="SMART" id="SM00105">
    <property type="entry name" value="ArfGap"/>
    <property type="match status" value="1"/>
</dbReference>
<dbReference type="PROSITE" id="PS50115">
    <property type="entry name" value="ARFGAP"/>
    <property type="match status" value="1"/>
</dbReference>
<dbReference type="PRINTS" id="PR00405">
    <property type="entry name" value="REVINTRACTNG"/>
</dbReference>
<evidence type="ECO:0000256" key="5">
    <source>
        <dbReference type="ARBA" id="ARBA00022833"/>
    </source>
</evidence>
<name>A0A8T0GQZ4_CERPU</name>
<dbReference type="InterPro" id="IPR037278">
    <property type="entry name" value="ARFGAP/RecO"/>
</dbReference>
<keyword evidence="5" id="KW-0862">Zinc</keyword>
<reference evidence="10" key="1">
    <citation type="submission" date="2020-06" db="EMBL/GenBank/DDBJ databases">
        <title>WGS assembly of Ceratodon purpureus strain R40.</title>
        <authorList>
            <person name="Carey S.B."/>
            <person name="Jenkins J."/>
            <person name="Shu S."/>
            <person name="Lovell J.T."/>
            <person name="Sreedasyam A."/>
            <person name="Maumus F."/>
            <person name="Tiley G.P."/>
            <person name="Fernandez-Pozo N."/>
            <person name="Barry K."/>
            <person name="Chen C."/>
            <person name="Wang M."/>
            <person name="Lipzen A."/>
            <person name="Daum C."/>
            <person name="Saski C.A."/>
            <person name="Payton A.C."/>
            <person name="Mcbreen J.C."/>
            <person name="Conrad R.E."/>
            <person name="Kollar L.M."/>
            <person name="Olsson S."/>
            <person name="Huttunen S."/>
            <person name="Landis J.B."/>
            <person name="Wickett N.J."/>
            <person name="Johnson M.G."/>
            <person name="Rensing S.A."/>
            <person name="Grimwood J."/>
            <person name="Schmutz J."/>
            <person name="Mcdaniel S.F."/>
        </authorList>
    </citation>
    <scope>NUCLEOTIDE SEQUENCE</scope>
    <source>
        <strain evidence="10">R40</strain>
    </source>
</reference>
<gene>
    <name evidence="10" type="ORF">KC19_9G019300</name>
</gene>
<feature type="compositionally biased region" description="Basic and acidic residues" evidence="8">
    <location>
        <begin position="217"/>
        <end position="226"/>
    </location>
</feature>
<evidence type="ECO:0000256" key="2">
    <source>
        <dbReference type="ARBA" id="ARBA00022553"/>
    </source>
</evidence>
<dbReference type="InterPro" id="IPR001164">
    <property type="entry name" value="ArfGAP_dom"/>
</dbReference>
<keyword evidence="1" id="KW-0343">GTPase activation</keyword>
<keyword evidence="2" id="KW-0597">Phosphoprotein</keyword>
<evidence type="ECO:0000259" key="9">
    <source>
        <dbReference type="PROSITE" id="PS50115"/>
    </source>
</evidence>
<organism evidence="10 11">
    <name type="scientific">Ceratodon purpureus</name>
    <name type="common">Fire moss</name>
    <name type="synonym">Dicranum purpureum</name>
    <dbReference type="NCBI Taxonomy" id="3225"/>
    <lineage>
        <taxon>Eukaryota</taxon>
        <taxon>Viridiplantae</taxon>
        <taxon>Streptophyta</taxon>
        <taxon>Embryophyta</taxon>
        <taxon>Bryophyta</taxon>
        <taxon>Bryophytina</taxon>
        <taxon>Bryopsida</taxon>
        <taxon>Dicranidae</taxon>
        <taxon>Pseudoditrichales</taxon>
        <taxon>Ditrichaceae</taxon>
        <taxon>Ceratodon</taxon>
    </lineage>
</organism>
<dbReference type="Pfam" id="PF01412">
    <property type="entry name" value="ArfGap"/>
    <property type="match status" value="1"/>
</dbReference>
<dbReference type="OrthoDB" id="983479at2759"/>
<dbReference type="GO" id="GO:0000139">
    <property type="term" value="C:Golgi membrane"/>
    <property type="evidence" value="ECO:0007669"/>
    <property type="project" value="GOC"/>
</dbReference>
<dbReference type="GO" id="GO:0008270">
    <property type="term" value="F:zinc ion binding"/>
    <property type="evidence" value="ECO:0007669"/>
    <property type="project" value="UniProtKB-KW"/>
</dbReference>
<dbReference type="GO" id="GO:0005096">
    <property type="term" value="F:GTPase activator activity"/>
    <property type="evidence" value="ECO:0007669"/>
    <property type="project" value="UniProtKB-KW"/>
</dbReference>
<evidence type="ECO:0000256" key="1">
    <source>
        <dbReference type="ARBA" id="ARBA00022468"/>
    </source>
</evidence>
<feature type="region of interest" description="Disordered" evidence="8">
    <location>
        <begin position="156"/>
        <end position="316"/>
    </location>
</feature>
<dbReference type="FunFam" id="1.10.220.150:FF:000012">
    <property type="entry name" value="ADP-ribosylation factor GTPase-activating protein AGD10"/>
    <property type="match status" value="1"/>
</dbReference>
<accession>A0A8T0GQZ4</accession>
<feature type="region of interest" description="Disordered" evidence="8">
    <location>
        <begin position="323"/>
        <end position="342"/>
    </location>
</feature>
<evidence type="ECO:0000256" key="4">
    <source>
        <dbReference type="ARBA" id="ARBA00022771"/>
    </source>
</evidence>
<keyword evidence="6" id="KW-0007">Acetylation</keyword>
<keyword evidence="4 7" id="KW-0863">Zinc-finger</keyword>
<protein>
    <recommendedName>
        <fullName evidence="9">Arf-GAP domain-containing protein</fullName>
    </recommendedName>
</protein>
<dbReference type="PANTHER" id="PTHR45686">
    <property type="entry name" value="ADP-RIBOSYLATION FACTOR GTPASE ACTIVATING PROTEIN 3, ISOFORM H-RELATED"/>
    <property type="match status" value="1"/>
</dbReference>
<keyword evidence="11" id="KW-1185">Reference proteome</keyword>
<dbReference type="Proteomes" id="UP000822688">
    <property type="component" value="Chromosome 9"/>
</dbReference>
<evidence type="ECO:0000313" key="10">
    <source>
        <dbReference type="EMBL" id="KAG0560855.1"/>
    </source>
</evidence>
<feature type="compositionally biased region" description="Low complexity" evidence="8">
    <location>
        <begin position="227"/>
        <end position="247"/>
    </location>
</feature>
<proteinExistence type="predicted"/>
<evidence type="ECO:0000256" key="3">
    <source>
        <dbReference type="ARBA" id="ARBA00022723"/>
    </source>
</evidence>
<dbReference type="Gene3D" id="1.10.220.150">
    <property type="entry name" value="Arf GTPase activating protein"/>
    <property type="match status" value="1"/>
</dbReference>
<comment type="caution">
    <text evidence="10">The sequence shown here is derived from an EMBL/GenBank/DDBJ whole genome shotgun (WGS) entry which is preliminary data.</text>
</comment>
<dbReference type="EMBL" id="CM026430">
    <property type="protein sequence ID" value="KAG0560855.1"/>
    <property type="molecule type" value="Genomic_DNA"/>
</dbReference>
<sequence length="420" mass="45040">MASEDALDRDVLFRKMKAKSENKMCFDCNAKNPTWASVTYGVFICLDCSALHRSLGVHISFVRSTNLDSWNQDQLRLMSLGGNGRAHVFFKQHGWTEGGRIESKYTSRAAGLYRQLLAKEVAKSLAAVASSVSQKSSNEPQSPITKAEDFFTAEQQPKELADPTPVVKSTPAPTPAPTPTPRSSSFATKKPISALGAKKIGATKSGGLGVKKLTTKPSEDLYDQKPAEVQPEPVAPAPSSATTQTAPRSSRFLYMDDVPSSDDSPKKKSGSSHVAAPSTNADFFSDFGGSPVKSSFSSGRAKPQPVEDSHEAQKKFANAKSISSAQFFGDQNKDGDMGNSGRLEKFANSSSISSAAYFDREEVRSPGGSSIDVTASELMSKFTFQASQDISALKNMAGETANKFSSIASSLLSDLQDRIR</sequence>